<evidence type="ECO:0000313" key="2">
    <source>
        <dbReference type="EMBL" id="SJZ77000.1"/>
    </source>
</evidence>
<reference evidence="2 3" key="1">
    <citation type="submission" date="2017-02" db="EMBL/GenBank/DDBJ databases">
        <authorList>
            <person name="Peterson S.W."/>
        </authorList>
    </citation>
    <scope>NUCLEOTIDE SEQUENCE [LARGE SCALE GENOMIC DNA]</scope>
    <source>
        <strain evidence="2 3">ATCC 17233</strain>
    </source>
</reference>
<dbReference type="GO" id="GO:0016740">
    <property type="term" value="F:transferase activity"/>
    <property type="evidence" value="ECO:0007669"/>
    <property type="project" value="UniProtKB-KW"/>
</dbReference>
<dbReference type="SMART" id="SM00450">
    <property type="entry name" value="RHOD"/>
    <property type="match status" value="1"/>
</dbReference>
<dbReference type="InterPro" id="IPR036873">
    <property type="entry name" value="Rhodanese-like_dom_sf"/>
</dbReference>
<dbReference type="Pfam" id="PF00581">
    <property type="entry name" value="Rhodanese"/>
    <property type="match status" value="1"/>
</dbReference>
<evidence type="ECO:0000259" key="1">
    <source>
        <dbReference type="PROSITE" id="PS50206"/>
    </source>
</evidence>
<proteinExistence type="predicted"/>
<dbReference type="AlphaFoldDB" id="A0A1T4NCK0"/>
<dbReference type="PROSITE" id="PS50206">
    <property type="entry name" value="RHODANESE_3"/>
    <property type="match status" value="1"/>
</dbReference>
<evidence type="ECO:0000313" key="3">
    <source>
        <dbReference type="Proteomes" id="UP000189857"/>
    </source>
</evidence>
<dbReference type="PROSITE" id="PS51257">
    <property type="entry name" value="PROKAR_LIPOPROTEIN"/>
    <property type="match status" value="1"/>
</dbReference>
<dbReference type="InterPro" id="IPR050229">
    <property type="entry name" value="GlpE_sulfurtransferase"/>
</dbReference>
<dbReference type="PANTHER" id="PTHR43031">
    <property type="entry name" value="FAD-DEPENDENT OXIDOREDUCTASE"/>
    <property type="match status" value="1"/>
</dbReference>
<dbReference type="SUPFAM" id="SSF52821">
    <property type="entry name" value="Rhodanese/Cell cycle control phosphatase"/>
    <property type="match status" value="1"/>
</dbReference>
<accession>A0A1T4NCK0</accession>
<dbReference type="RefSeq" id="WP_078787379.1">
    <property type="nucleotide sequence ID" value="NZ_CACZYW010000022.1"/>
</dbReference>
<dbReference type="EMBL" id="FUXA01000009">
    <property type="protein sequence ID" value="SJZ77000.1"/>
    <property type="molecule type" value="Genomic_DNA"/>
</dbReference>
<dbReference type="Proteomes" id="UP000189857">
    <property type="component" value="Unassembled WGS sequence"/>
</dbReference>
<feature type="domain" description="Rhodanese" evidence="1">
    <location>
        <begin position="50"/>
        <end position="139"/>
    </location>
</feature>
<organism evidence="2 3">
    <name type="scientific">Eubacterium ruminantium</name>
    <dbReference type="NCBI Taxonomy" id="42322"/>
    <lineage>
        <taxon>Bacteria</taxon>
        <taxon>Bacillati</taxon>
        <taxon>Bacillota</taxon>
        <taxon>Clostridia</taxon>
        <taxon>Eubacteriales</taxon>
        <taxon>Eubacteriaceae</taxon>
        <taxon>Eubacterium</taxon>
    </lineage>
</organism>
<gene>
    <name evidence="2" type="ORF">SAMN02745110_01534</name>
</gene>
<protein>
    <submittedName>
        <fullName evidence="2">Rhodanese-related sulfurtransferase</fullName>
    </submittedName>
</protein>
<keyword evidence="2" id="KW-0808">Transferase</keyword>
<name>A0A1T4NCK0_9FIRM</name>
<dbReference type="CDD" id="cd00158">
    <property type="entry name" value="RHOD"/>
    <property type="match status" value="1"/>
</dbReference>
<dbReference type="InterPro" id="IPR001763">
    <property type="entry name" value="Rhodanese-like_dom"/>
</dbReference>
<keyword evidence="3" id="KW-1185">Reference proteome</keyword>
<sequence length="139" mass="15941">MVTRNNRWLVVSVLVLTLLVLGACGKNKDKKEKVLYNQITMDQAKKMMKVDDGHVIVDVREQKEYDEGHIPKAINIPSDSIGTEKPSQLPDTDQVILIYCRSGKKSKEVAMKLYKMGYTNIYEFEAFIDWDGEIEKTVK</sequence>
<dbReference type="PANTHER" id="PTHR43031:SF1">
    <property type="entry name" value="PYRIDINE NUCLEOTIDE-DISULPHIDE OXIDOREDUCTASE"/>
    <property type="match status" value="1"/>
</dbReference>
<dbReference type="Gene3D" id="3.40.250.10">
    <property type="entry name" value="Rhodanese-like domain"/>
    <property type="match status" value="1"/>
</dbReference>